<proteinExistence type="predicted"/>
<reference evidence="2 3" key="1">
    <citation type="journal article" date="2013" name="Biodegradation">
        <title>Quantitative proteomic analysis of ibuprofen-degrading Patulibacter sp. strain I11.</title>
        <authorList>
            <person name="Almeida B."/>
            <person name="Kjeldal H."/>
            <person name="Lolas I."/>
            <person name="Knudsen A.D."/>
            <person name="Carvalho G."/>
            <person name="Nielsen K.L."/>
            <person name="Barreto Crespo M.T."/>
            <person name="Stensballe A."/>
            <person name="Nielsen J.L."/>
        </authorList>
    </citation>
    <scope>NUCLEOTIDE SEQUENCE [LARGE SCALE GENOMIC DNA]</scope>
    <source>
        <strain evidence="2 3">I11</strain>
    </source>
</reference>
<accession>H0E5F8</accession>
<sequence>MPIARLSARPLPLHLVVAAALLVLAIALLPALRREQHLDRGQRALGSDPGTALREARAAEGPATLQRARELQVAADVDLGRFADAERVLRVMRARTPADQMILRGLFTVQLRLGDRRAARRTFRRLQRVDPRYTIGLGK</sequence>
<evidence type="ECO:0000313" key="2">
    <source>
        <dbReference type="EMBL" id="EHN11086.1"/>
    </source>
</evidence>
<dbReference type="RefSeq" id="WP_007574414.1">
    <property type="nucleotide sequence ID" value="NZ_AGUD01000171.1"/>
</dbReference>
<name>H0E5F8_9ACTN</name>
<evidence type="ECO:0000313" key="3">
    <source>
        <dbReference type="Proteomes" id="UP000005143"/>
    </source>
</evidence>
<keyword evidence="1" id="KW-1133">Transmembrane helix</keyword>
<dbReference type="EMBL" id="AGUD01000171">
    <property type="protein sequence ID" value="EHN11086.1"/>
    <property type="molecule type" value="Genomic_DNA"/>
</dbReference>
<organism evidence="2 3">
    <name type="scientific">Patulibacter medicamentivorans</name>
    <dbReference type="NCBI Taxonomy" id="1097667"/>
    <lineage>
        <taxon>Bacteria</taxon>
        <taxon>Bacillati</taxon>
        <taxon>Actinomycetota</taxon>
        <taxon>Thermoleophilia</taxon>
        <taxon>Solirubrobacterales</taxon>
        <taxon>Patulibacteraceae</taxon>
        <taxon>Patulibacter</taxon>
    </lineage>
</organism>
<dbReference type="InterPro" id="IPR011990">
    <property type="entry name" value="TPR-like_helical_dom_sf"/>
</dbReference>
<keyword evidence="1" id="KW-0812">Transmembrane</keyword>
<keyword evidence="1" id="KW-0472">Membrane</keyword>
<dbReference type="Proteomes" id="UP000005143">
    <property type="component" value="Unassembled WGS sequence"/>
</dbReference>
<gene>
    <name evidence="2" type="ORF">PAI11_20490</name>
</gene>
<comment type="caution">
    <text evidence="2">The sequence shown here is derived from an EMBL/GenBank/DDBJ whole genome shotgun (WGS) entry which is preliminary data.</text>
</comment>
<feature type="transmembrane region" description="Helical" evidence="1">
    <location>
        <begin position="12"/>
        <end position="32"/>
    </location>
</feature>
<dbReference type="Gene3D" id="1.25.40.10">
    <property type="entry name" value="Tetratricopeptide repeat domain"/>
    <property type="match status" value="1"/>
</dbReference>
<evidence type="ECO:0000256" key="1">
    <source>
        <dbReference type="SAM" id="Phobius"/>
    </source>
</evidence>
<dbReference type="AlphaFoldDB" id="H0E5F8"/>
<keyword evidence="3" id="KW-1185">Reference proteome</keyword>
<protein>
    <recommendedName>
        <fullName evidence="4">Tetratricopeptide repeat protein</fullName>
    </recommendedName>
</protein>
<evidence type="ECO:0008006" key="4">
    <source>
        <dbReference type="Google" id="ProtNLM"/>
    </source>
</evidence>
<dbReference type="SUPFAM" id="SSF48452">
    <property type="entry name" value="TPR-like"/>
    <property type="match status" value="1"/>
</dbReference>